<proteinExistence type="predicted"/>
<gene>
    <name evidence="2" type="ORF">FHS67_004381</name>
</gene>
<organism evidence="2 3">
    <name type="scientific">Aminobacter aminovorans</name>
    <name type="common">Chelatobacter heintzii</name>
    <dbReference type="NCBI Taxonomy" id="83263"/>
    <lineage>
        <taxon>Bacteria</taxon>
        <taxon>Pseudomonadati</taxon>
        <taxon>Pseudomonadota</taxon>
        <taxon>Alphaproteobacteria</taxon>
        <taxon>Hyphomicrobiales</taxon>
        <taxon>Phyllobacteriaceae</taxon>
        <taxon>Aminobacter</taxon>
    </lineage>
</organism>
<reference evidence="2 3" key="1">
    <citation type="submission" date="2020-08" db="EMBL/GenBank/DDBJ databases">
        <title>Genomic Encyclopedia of Type Strains, Phase IV (KMG-IV): sequencing the most valuable type-strain genomes for metagenomic binning, comparative biology and taxonomic classification.</title>
        <authorList>
            <person name="Goeker M."/>
        </authorList>
    </citation>
    <scope>NUCLEOTIDE SEQUENCE [LARGE SCALE GENOMIC DNA]</scope>
    <source>
        <strain evidence="2 3">DSM 10368</strain>
    </source>
</reference>
<evidence type="ECO:0000313" key="2">
    <source>
        <dbReference type="EMBL" id="MBB3708045.1"/>
    </source>
</evidence>
<comment type="caution">
    <text evidence="2">The sequence shown here is derived from an EMBL/GenBank/DDBJ whole genome shotgun (WGS) entry which is preliminary data.</text>
</comment>
<feature type="region of interest" description="Disordered" evidence="1">
    <location>
        <begin position="1"/>
        <end position="86"/>
    </location>
</feature>
<name>A0ABR6HBY4_AMIAI</name>
<dbReference type="Proteomes" id="UP000577697">
    <property type="component" value="Unassembled WGS sequence"/>
</dbReference>
<evidence type="ECO:0000313" key="3">
    <source>
        <dbReference type="Proteomes" id="UP000577697"/>
    </source>
</evidence>
<feature type="region of interest" description="Disordered" evidence="1">
    <location>
        <begin position="181"/>
        <end position="200"/>
    </location>
</feature>
<feature type="compositionally biased region" description="Basic and acidic residues" evidence="1">
    <location>
        <begin position="46"/>
        <end position="63"/>
    </location>
</feature>
<sequence length="200" mass="21922">MLAITAHIPFSHRLGPARQRDQRGQTGLRRTLRDQVGAASAPSPLHRHDDEGHKCGEPMREAEEAGMEGCRHGHKSAPPWLRDKQKGTARLSTKRVTLSSDGAMPCLALIPVGPVAASWGAMLAHQVAGRGSLDRRSPAWGSTRGSRSVARSHLKTSYPCWMRIPILPSNAAELRHRAAMSMSWPRRQAHRQPRPGPAAR</sequence>
<keyword evidence="3" id="KW-1185">Reference proteome</keyword>
<protein>
    <submittedName>
        <fullName evidence="2">Uncharacterized protein</fullName>
    </submittedName>
</protein>
<dbReference type="EMBL" id="JACICB010000017">
    <property type="protein sequence ID" value="MBB3708045.1"/>
    <property type="molecule type" value="Genomic_DNA"/>
</dbReference>
<evidence type="ECO:0000256" key="1">
    <source>
        <dbReference type="SAM" id="MobiDB-lite"/>
    </source>
</evidence>
<accession>A0ABR6HBY4</accession>